<sequence>MVSSLSMEAGICLHGNERAAARHRLQESKVTRPAFTFRPQSPRHYARRLPQLRPCCFGWGGRRVSACGDVFAACWRHVSQASRDTLHLPTGHTVSQIIRYSQCSLRLFPCGLS</sequence>
<dbReference type="Proteomes" id="UP001152622">
    <property type="component" value="Chromosome 10"/>
</dbReference>
<keyword evidence="2" id="KW-1185">Reference proteome</keyword>
<comment type="caution">
    <text evidence="1">The sequence shown here is derived from an EMBL/GenBank/DDBJ whole genome shotgun (WGS) entry which is preliminary data.</text>
</comment>
<dbReference type="AlphaFoldDB" id="A0A9Q1INM1"/>
<protein>
    <submittedName>
        <fullName evidence="1">Uncharacterized protein</fullName>
    </submittedName>
</protein>
<gene>
    <name evidence="1" type="ORF">SKAU_G00271570</name>
</gene>
<dbReference type="EMBL" id="JAINUF010000010">
    <property type="protein sequence ID" value="KAJ8348568.1"/>
    <property type="molecule type" value="Genomic_DNA"/>
</dbReference>
<evidence type="ECO:0000313" key="2">
    <source>
        <dbReference type="Proteomes" id="UP001152622"/>
    </source>
</evidence>
<name>A0A9Q1INM1_SYNKA</name>
<accession>A0A9Q1INM1</accession>
<evidence type="ECO:0000313" key="1">
    <source>
        <dbReference type="EMBL" id="KAJ8348568.1"/>
    </source>
</evidence>
<organism evidence="1 2">
    <name type="scientific">Synaphobranchus kaupii</name>
    <name type="common">Kaup's arrowtooth eel</name>
    <dbReference type="NCBI Taxonomy" id="118154"/>
    <lineage>
        <taxon>Eukaryota</taxon>
        <taxon>Metazoa</taxon>
        <taxon>Chordata</taxon>
        <taxon>Craniata</taxon>
        <taxon>Vertebrata</taxon>
        <taxon>Euteleostomi</taxon>
        <taxon>Actinopterygii</taxon>
        <taxon>Neopterygii</taxon>
        <taxon>Teleostei</taxon>
        <taxon>Anguilliformes</taxon>
        <taxon>Synaphobranchidae</taxon>
        <taxon>Synaphobranchus</taxon>
    </lineage>
</organism>
<reference evidence="1" key="1">
    <citation type="journal article" date="2023" name="Science">
        <title>Genome structures resolve the early diversification of teleost fishes.</title>
        <authorList>
            <person name="Parey E."/>
            <person name="Louis A."/>
            <person name="Montfort J."/>
            <person name="Bouchez O."/>
            <person name="Roques C."/>
            <person name="Iampietro C."/>
            <person name="Lluch J."/>
            <person name="Castinel A."/>
            <person name="Donnadieu C."/>
            <person name="Desvignes T."/>
            <person name="Floi Bucao C."/>
            <person name="Jouanno E."/>
            <person name="Wen M."/>
            <person name="Mejri S."/>
            <person name="Dirks R."/>
            <person name="Jansen H."/>
            <person name="Henkel C."/>
            <person name="Chen W.J."/>
            <person name="Zahm M."/>
            <person name="Cabau C."/>
            <person name="Klopp C."/>
            <person name="Thompson A.W."/>
            <person name="Robinson-Rechavi M."/>
            <person name="Braasch I."/>
            <person name="Lecointre G."/>
            <person name="Bobe J."/>
            <person name="Postlethwait J.H."/>
            <person name="Berthelot C."/>
            <person name="Roest Crollius H."/>
            <person name="Guiguen Y."/>
        </authorList>
    </citation>
    <scope>NUCLEOTIDE SEQUENCE</scope>
    <source>
        <strain evidence="1">WJC10195</strain>
    </source>
</reference>
<proteinExistence type="predicted"/>